<accession>A9S9W0</accession>
<dbReference type="STRING" id="3218.A9S9W0"/>
<dbReference type="FunCoup" id="A9S9W0">
    <property type="interactions" value="1593"/>
</dbReference>
<dbReference type="Gramene" id="Pp3c1_24880V3.1">
    <property type="protein sequence ID" value="Pp3c1_24880V3.1"/>
    <property type="gene ID" value="Pp3c1_24880"/>
</dbReference>
<proteinExistence type="inferred from homology"/>
<keyword evidence="7" id="KW-1185">Reference proteome</keyword>
<dbReference type="GO" id="GO:0006289">
    <property type="term" value="P:nucleotide-excision repair"/>
    <property type="evidence" value="ECO:0000318"/>
    <property type="project" value="GO_Central"/>
</dbReference>
<dbReference type="Pfam" id="PF04005">
    <property type="entry name" value="Hus1"/>
    <property type="match status" value="1"/>
</dbReference>
<dbReference type="GO" id="GO:0030896">
    <property type="term" value="C:checkpoint clamp complex"/>
    <property type="evidence" value="ECO:0000318"/>
    <property type="project" value="GO_Central"/>
</dbReference>
<dbReference type="OrthoDB" id="337750at2759"/>
<dbReference type="InterPro" id="IPR007150">
    <property type="entry name" value="HUS1/Mec3"/>
</dbReference>
<dbReference type="eggNOG" id="KOG3999">
    <property type="taxonomic scope" value="Eukaryota"/>
</dbReference>
<dbReference type="Proteomes" id="UP000006727">
    <property type="component" value="Chromosome 1"/>
</dbReference>
<dbReference type="PIRSF" id="PIRSF011312">
    <property type="entry name" value="Cell_cycle_HUS1"/>
    <property type="match status" value="1"/>
</dbReference>
<dbReference type="AlphaFoldDB" id="A9S9W0"/>
<organism evidence="5">
    <name type="scientific">Physcomitrium patens</name>
    <name type="common">Spreading-leaved earth moss</name>
    <name type="synonym">Physcomitrella patens</name>
    <dbReference type="NCBI Taxonomy" id="3218"/>
    <lineage>
        <taxon>Eukaryota</taxon>
        <taxon>Viridiplantae</taxon>
        <taxon>Streptophyta</taxon>
        <taxon>Embryophyta</taxon>
        <taxon>Bryophyta</taxon>
        <taxon>Bryophytina</taxon>
        <taxon>Bryopsida</taxon>
        <taxon>Funariidae</taxon>
        <taxon>Funariales</taxon>
        <taxon>Funariaceae</taxon>
        <taxon>Physcomitrium</taxon>
    </lineage>
</organism>
<reference evidence="5 7" key="1">
    <citation type="journal article" date="2008" name="Science">
        <title>The Physcomitrella genome reveals evolutionary insights into the conquest of land by plants.</title>
        <authorList>
            <person name="Rensing S."/>
            <person name="Lang D."/>
            <person name="Zimmer A."/>
            <person name="Terry A."/>
            <person name="Salamov A."/>
            <person name="Shapiro H."/>
            <person name="Nishiyama T."/>
            <person name="Perroud P.-F."/>
            <person name="Lindquist E."/>
            <person name="Kamisugi Y."/>
            <person name="Tanahashi T."/>
            <person name="Sakakibara K."/>
            <person name="Fujita T."/>
            <person name="Oishi K."/>
            <person name="Shin-I T."/>
            <person name="Kuroki Y."/>
            <person name="Toyoda A."/>
            <person name="Suzuki Y."/>
            <person name="Hashimoto A."/>
            <person name="Yamaguchi K."/>
            <person name="Sugano A."/>
            <person name="Kohara Y."/>
            <person name="Fujiyama A."/>
            <person name="Anterola A."/>
            <person name="Aoki S."/>
            <person name="Ashton N."/>
            <person name="Barbazuk W.B."/>
            <person name="Barker E."/>
            <person name="Bennetzen J."/>
            <person name="Bezanilla M."/>
            <person name="Blankenship R."/>
            <person name="Cho S.H."/>
            <person name="Dutcher S."/>
            <person name="Estelle M."/>
            <person name="Fawcett J.A."/>
            <person name="Gundlach H."/>
            <person name="Hanada K."/>
            <person name="Heyl A."/>
            <person name="Hicks K.A."/>
            <person name="Hugh J."/>
            <person name="Lohr M."/>
            <person name="Mayer K."/>
            <person name="Melkozernov A."/>
            <person name="Murata T."/>
            <person name="Nelson D."/>
            <person name="Pils B."/>
            <person name="Prigge M."/>
            <person name="Reiss B."/>
            <person name="Renner T."/>
            <person name="Rombauts S."/>
            <person name="Rushton P."/>
            <person name="Sanderfoot A."/>
            <person name="Schween G."/>
            <person name="Shiu S.-H."/>
            <person name="Stueber K."/>
            <person name="Theodoulou F.L."/>
            <person name="Tu H."/>
            <person name="Van de Peer Y."/>
            <person name="Verrier P.J."/>
            <person name="Waters E."/>
            <person name="Wood A."/>
            <person name="Yang L."/>
            <person name="Cove D."/>
            <person name="Cuming A."/>
            <person name="Hasebe M."/>
            <person name="Lucas S."/>
            <person name="Mishler D.B."/>
            <person name="Reski R."/>
            <person name="Grigoriev I."/>
            <person name="Quatrano R.S."/>
            <person name="Boore J.L."/>
        </authorList>
    </citation>
    <scope>NUCLEOTIDE SEQUENCE [LARGE SCALE GENOMIC DNA]</scope>
    <source>
        <strain evidence="6 7">cv. Gransden 2004</strain>
    </source>
</reference>
<dbReference type="Gene3D" id="3.70.10.10">
    <property type="match status" value="1"/>
</dbReference>
<dbReference type="GO" id="GO:0031573">
    <property type="term" value="P:mitotic intra-S DNA damage checkpoint signaling"/>
    <property type="evidence" value="ECO:0000318"/>
    <property type="project" value="GO_Central"/>
</dbReference>
<evidence type="ECO:0000256" key="4">
    <source>
        <dbReference type="PIRNR" id="PIRNR011312"/>
    </source>
</evidence>
<reference evidence="5 7" key="2">
    <citation type="journal article" date="2018" name="Plant J.">
        <title>The Physcomitrella patens chromosome-scale assembly reveals moss genome structure and evolution.</title>
        <authorList>
            <person name="Lang D."/>
            <person name="Ullrich K.K."/>
            <person name="Murat F."/>
            <person name="Fuchs J."/>
            <person name="Jenkins J."/>
            <person name="Haas F.B."/>
            <person name="Piednoel M."/>
            <person name="Gundlach H."/>
            <person name="Van Bel M."/>
            <person name="Meyberg R."/>
            <person name="Vives C."/>
            <person name="Morata J."/>
            <person name="Symeonidi A."/>
            <person name="Hiss M."/>
            <person name="Muchero W."/>
            <person name="Kamisugi Y."/>
            <person name="Saleh O."/>
            <person name="Blanc G."/>
            <person name="Decker E.L."/>
            <person name="van Gessel N."/>
            <person name="Grimwood J."/>
            <person name="Hayes R.D."/>
            <person name="Graham S.W."/>
            <person name="Gunter L.E."/>
            <person name="McDaniel S.F."/>
            <person name="Hoernstein S.N.W."/>
            <person name="Larsson A."/>
            <person name="Li F.W."/>
            <person name="Perroud P.F."/>
            <person name="Phillips J."/>
            <person name="Ranjan P."/>
            <person name="Rokshar D.S."/>
            <person name="Rothfels C.J."/>
            <person name="Schneider L."/>
            <person name="Shu S."/>
            <person name="Stevenson D.W."/>
            <person name="Thummler F."/>
            <person name="Tillich M."/>
            <person name="Villarreal Aguilar J.C."/>
            <person name="Widiez T."/>
            <person name="Wong G.K."/>
            <person name="Wymore A."/>
            <person name="Zhang Y."/>
            <person name="Zimmer A.D."/>
            <person name="Quatrano R.S."/>
            <person name="Mayer K.F.X."/>
            <person name="Goodstein D."/>
            <person name="Casacuberta J.M."/>
            <person name="Vandepoele K."/>
            <person name="Reski R."/>
            <person name="Cuming A.C."/>
            <person name="Tuskan G.A."/>
            <person name="Maumus F."/>
            <person name="Salse J."/>
            <person name="Schmutz J."/>
            <person name="Rensing S.A."/>
        </authorList>
    </citation>
    <scope>NUCLEOTIDE SEQUENCE [LARGE SCALE GENOMIC DNA]</scope>
    <source>
        <strain evidence="6 7">cv. Gransden 2004</strain>
    </source>
</reference>
<evidence type="ECO:0000313" key="7">
    <source>
        <dbReference type="Proteomes" id="UP000006727"/>
    </source>
</evidence>
<dbReference type="GO" id="GO:0000723">
    <property type="term" value="P:telomere maintenance"/>
    <property type="evidence" value="ECO:0000318"/>
    <property type="project" value="GO_Central"/>
</dbReference>
<evidence type="ECO:0000313" key="6">
    <source>
        <dbReference type="EnsemblPlants" id="Pp3c1_24880V3.1"/>
    </source>
</evidence>
<dbReference type="KEGG" id="ppp:112286104"/>
<evidence type="ECO:0000256" key="1">
    <source>
        <dbReference type="ARBA" id="ARBA00004123"/>
    </source>
</evidence>
<evidence type="ECO:0000313" key="5">
    <source>
        <dbReference type="EMBL" id="PNR62712.1"/>
    </source>
</evidence>
<evidence type="ECO:0000256" key="3">
    <source>
        <dbReference type="ARBA" id="ARBA00023242"/>
    </source>
</evidence>
<comment type="subcellular location">
    <subcellularLocation>
        <location evidence="1">Nucleus</location>
    </subcellularLocation>
</comment>
<dbReference type="EnsemblPlants" id="Pp3c1_24880V3.2">
    <property type="protein sequence ID" value="Pp3c1_24880V3.2"/>
    <property type="gene ID" value="Pp3c1_24880"/>
</dbReference>
<keyword evidence="3" id="KW-0539">Nucleus</keyword>
<dbReference type="GO" id="GO:0033314">
    <property type="term" value="P:mitotic DNA replication checkpoint signaling"/>
    <property type="evidence" value="ECO:0000318"/>
    <property type="project" value="GO_Central"/>
</dbReference>
<dbReference type="GeneID" id="112286104"/>
<gene>
    <name evidence="6" type="primary">LOC112286104</name>
    <name evidence="5" type="ORF">PHYPA_001136</name>
</gene>
<dbReference type="OMA" id="GKICHLY"/>
<dbReference type="PaxDb" id="3218-PP1S59_63V6.1"/>
<dbReference type="EMBL" id="ABEU02000001">
    <property type="protein sequence ID" value="PNR62712.1"/>
    <property type="molecule type" value="Genomic_DNA"/>
</dbReference>
<dbReference type="PANTHER" id="PTHR12900:SF0">
    <property type="entry name" value="CHECKPOINT PROTEIN"/>
    <property type="match status" value="1"/>
</dbReference>
<name>A9S9W0_PHYPA</name>
<dbReference type="GO" id="GO:0035861">
    <property type="term" value="C:site of double-strand break"/>
    <property type="evidence" value="ECO:0000318"/>
    <property type="project" value="GO_Central"/>
</dbReference>
<dbReference type="GO" id="GO:0005730">
    <property type="term" value="C:nucleolus"/>
    <property type="evidence" value="ECO:0007669"/>
    <property type="project" value="InterPro"/>
</dbReference>
<dbReference type="HOGENOM" id="CLU_057783_0_0_1"/>
<dbReference type="EnsemblPlants" id="Pp3c1_24880V3.1">
    <property type="protein sequence ID" value="Pp3c1_24880V3.1"/>
    <property type="gene ID" value="Pp3c1_24880"/>
</dbReference>
<protein>
    <recommendedName>
        <fullName evidence="4">Checkpoint protein</fullName>
    </recommendedName>
</protein>
<dbReference type="RefSeq" id="XP_024383861.1">
    <property type="nucleotide sequence ID" value="XM_024528093.2"/>
</dbReference>
<dbReference type="InterPro" id="IPR016580">
    <property type="entry name" value="HUS1"/>
</dbReference>
<dbReference type="Gramene" id="Pp3c1_24880V3.2">
    <property type="protein sequence ID" value="Pp3c1_24880V3.2"/>
    <property type="gene ID" value="Pp3c1_24880"/>
</dbReference>
<evidence type="ECO:0000256" key="2">
    <source>
        <dbReference type="ARBA" id="ARBA00005563"/>
    </source>
</evidence>
<dbReference type="PANTHER" id="PTHR12900">
    <property type="entry name" value="MITOTIC AND DNA DAMAGE CHECKPOINT PROTEIN HUS1"/>
    <property type="match status" value="1"/>
</dbReference>
<dbReference type="GO" id="GO:0000724">
    <property type="term" value="P:double-strand break repair via homologous recombination"/>
    <property type="evidence" value="ECO:0000318"/>
    <property type="project" value="GO_Central"/>
</dbReference>
<comment type="similarity">
    <text evidence="2 4">Belongs to the HUS1 family.</text>
</comment>
<reference evidence="6" key="3">
    <citation type="submission" date="2020-12" db="UniProtKB">
        <authorList>
            <consortium name="EnsemblPlants"/>
        </authorList>
    </citation>
    <scope>IDENTIFICATION</scope>
</reference>
<sequence>MKFKAFLTDHGVTLLERRFLPAFEKIGKTCHIYLTPVHFILLHNVLNSDGVQAIAQFSKDAVFDDYRISSQNQNRIAFTVDLALLLRALKSSVSIYGDRLQLKLVRKRPSLSERPMPYLTFESKGLKSAIIQDVPISQPLNRIDVEALQSSLDMAQELPRTLVQVPGLQNLQGLIDRLGKLGDVLEVAVTQYGDLHLQVSQTMVSIGSEYRKLRVLGVRSDPTSTGSASSSASRLQQAIQKGEASRVLVNMKHFAKSLQCHLTRPDAAFCGVGELDSCLFMMFQYFIPGTRLTDNTISLHYRLPVLDPGVV</sequence>
<dbReference type="GO" id="GO:0044778">
    <property type="term" value="P:meiotic DNA integrity checkpoint signaling"/>
    <property type="evidence" value="ECO:0000318"/>
    <property type="project" value="GO_Central"/>
</dbReference>